<evidence type="ECO:0000313" key="4">
    <source>
        <dbReference type="EMBL" id="GIO48304.1"/>
    </source>
</evidence>
<reference evidence="4 5" key="1">
    <citation type="submission" date="2021-03" db="EMBL/GenBank/DDBJ databases">
        <title>Antimicrobial resistance genes in bacteria isolated from Japanese honey, and their potential for conferring macrolide and lincosamide resistance in the American foulbrood pathogen Paenibacillus larvae.</title>
        <authorList>
            <person name="Okamoto M."/>
            <person name="Kumagai M."/>
            <person name="Kanamori H."/>
            <person name="Takamatsu D."/>
        </authorList>
    </citation>
    <scope>NUCLEOTIDE SEQUENCE [LARGE SCALE GENOMIC DNA]</scope>
    <source>
        <strain evidence="4 5">J34TS1</strain>
    </source>
</reference>
<dbReference type="InterPro" id="IPR015797">
    <property type="entry name" value="NUDIX_hydrolase-like_dom_sf"/>
</dbReference>
<feature type="domain" description="Nudix hydrolase" evidence="3">
    <location>
        <begin position="10"/>
        <end position="140"/>
    </location>
</feature>
<dbReference type="Gene3D" id="3.90.79.10">
    <property type="entry name" value="Nucleoside Triphosphate Pyrophosphohydrolase"/>
    <property type="match status" value="1"/>
</dbReference>
<evidence type="ECO:0000256" key="1">
    <source>
        <dbReference type="ARBA" id="ARBA00001946"/>
    </source>
</evidence>
<dbReference type="PROSITE" id="PS51462">
    <property type="entry name" value="NUDIX"/>
    <property type="match status" value="1"/>
</dbReference>
<dbReference type="InterPro" id="IPR000086">
    <property type="entry name" value="NUDIX_hydrolase_dom"/>
</dbReference>
<keyword evidence="2" id="KW-0378">Hydrolase</keyword>
<evidence type="ECO:0000256" key="2">
    <source>
        <dbReference type="ARBA" id="ARBA00022801"/>
    </source>
</evidence>
<dbReference type="EMBL" id="BORT01000012">
    <property type="protein sequence ID" value="GIO48304.1"/>
    <property type="molecule type" value="Genomic_DNA"/>
</dbReference>
<dbReference type="Pfam" id="PF00293">
    <property type="entry name" value="NUDIX"/>
    <property type="match status" value="1"/>
</dbReference>
<dbReference type="PANTHER" id="PTHR43046">
    <property type="entry name" value="GDP-MANNOSE MANNOSYL HYDROLASE"/>
    <property type="match status" value="1"/>
</dbReference>
<dbReference type="AlphaFoldDB" id="A0A919YCP4"/>
<organism evidence="4 5">
    <name type="scientific">Paenibacillus azoreducens</name>
    <dbReference type="NCBI Taxonomy" id="116718"/>
    <lineage>
        <taxon>Bacteria</taxon>
        <taxon>Bacillati</taxon>
        <taxon>Bacillota</taxon>
        <taxon>Bacilli</taxon>
        <taxon>Bacillales</taxon>
        <taxon>Paenibacillaceae</taxon>
        <taxon>Paenibacillus</taxon>
    </lineage>
</organism>
<dbReference type="PANTHER" id="PTHR43046:SF14">
    <property type="entry name" value="MUTT_NUDIX FAMILY PROTEIN"/>
    <property type="match status" value="1"/>
</dbReference>
<dbReference type="CDD" id="cd18883">
    <property type="entry name" value="NUDIX_MutT_Nudt1"/>
    <property type="match status" value="1"/>
</dbReference>
<dbReference type="PROSITE" id="PS00893">
    <property type="entry name" value="NUDIX_BOX"/>
    <property type="match status" value="1"/>
</dbReference>
<comment type="cofactor">
    <cofactor evidence="1">
        <name>Mg(2+)</name>
        <dbReference type="ChEBI" id="CHEBI:18420"/>
    </cofactor>
</comment>
<comment type="caution">
    <text evidence="4">The sequence shown here is derived from an EMBL/GenBank/DDBJ whole genome shotgun (WGS) entry which is preliminary data.</text>
</comment>
<evidence type="ECO:0000259" key="3">
    <source>
        <dbReference type="PROSITE" id="PS51462"/>
    </source>
</evidence>
<dbReference type="Proteomes" id="UP000682811">
    <property type="component" value="Unassembled WGS sequence"/>
</dbReference>
<name>A0A919YCP4_9BACL</name>
<accession>A0A919YCP4</accession>
<dbReference type="SUPFAM" id="SSF55811">
    <property type="entry name" value="Nudix"/>
    <property type="match status" value="1"/>
</dbReference>
<gene>
    <name evidence="4" type="ORF">J34TS1_30690</name>
</gene>
<dbReference type="GO" id="GO:0016787">
    <property type="term" value="F:hydrolase activity"/>
    <property type="evidence" value="ECO:0007669"/>
    <property type="project" value="UniProtKB-KW"/>
</dbReference>
<protein>
    <submittedName>
        <fullName evidence="4">DNA mismatch repair protein MutT</fullName>
    </submittedName>
</protein>
<dbReference type="InterPro" id="IPR020084">
    <property type="entry name" value="NUDIX_hydrolase_CS"/>
</dbReference>
<sequence length="157" mass="18663">MKYMENQSQKYHVLARGIIISEENLLVAHCKGMDNTFLPGGHVEFREGMRTTLSREIKEELGQDCIVHEYLGCVEADFELPDTYHQEINHLFRVVLPSINHDLNPESKESHLEFYWIRINDMEQHNLQPYPVRDIIVRYFNKEEGPFWESTFKDHVK</sequence>
<evidence type="ECO:0000313" key="5">
    <source>
        <dbReference type="Proteomes" id="UP000682811"/>
    </source>
</evidence>
<keyword evidence="5" id="KW-1185">Reference proteome</keyword>
<proteinExistence type="predicted"/>